<evidence type="ECO:0000313" key="2">
    <source>
        <dbReference type="Proteomes" id="UP000076577"/>
    </source>
</evidence>
<name>A0A165SVP0_9HYPH</name>
<sequence>MLWTCWDGRAVGTGISIRNASNVLIDCECEDLETAVDVGAAASGVEIVDRDENSYKNVPFATRFKFHASSTPPVRHPLIEDFSHSGEGTELEDAFSGRLVDEFKWRIEKGSNPDANAFNLTGAFTIRVGSDPDRSLQKNGAQLTNGLHWSPERKSLFVRGQVKVNSTNVQSFFGINNTALEFDWPFTVADGIVSSSRSNACGFLCDFDSEGGVIYAVAVKNGVVQSVNTGVYLSPFDYRRYFIMFSETGDAFFYIDRVLVAEIENACSAATIYSPYIIGSSSAVDGKEIYLKNFRIKQAT</sequence>
<organism evidence="1 2">
    <name type="scientific">Pseudovibrio axinellae</name>
    <dbReference type="NCBI Taxonomy" id="989403"/>
    <lineage>
        <taxon>Bacteria</taxon>
        <taxon>Pseudomonadati</taxon>
        <taxon>Pseudomonadota</taxon>
        <taxon>Alphaproteobacteria</taxon>
        <taxon>Hyphomicrobiales</taxon>
        <taxon>Stappiaceae</taxon>
        <taxon>Pseudovibrio</taxon>
    </lineage>
</organism>
<dbReference type="PATRIC" id="fig|989403.3.peg.5055"/>
<reference evidence="1 2" key="1">
    <citation type="journal article" date="2016" name="Front. Microbiol.">
        <title>Comparative Genomic Analysis Reveals a Diverse Repertoire of Genes Involved in Prokaryote-Eukaryote Interactions within the Pseudovibrio Genus.</title>
        <authorList>
            <person name="Romano S."/>
            <person name="Fernandez-Guerra A."/>
            <person name="Reen F.J."/>
            <person name="Glockner F.O."/>
            <person name="Crowley S.P."/>
            <person name="O'Sullivan O."/>
            <person name="Cotter P.D."/>
            <person name="Adams C."/>
            <person name="Dobson A.D."/>
            <person name="O'Gara F."/>
        </authorList>
    </citation>
    <scope>NUCLEOTIDE SEQUENCE [LARGE SCALE GENOMIC DNA]</scope>
    <source>
        <strain evidence="1 2">Ad2</strain>
    </source>
</reference>
<keyword evidence="2" id="KW-1185">Reference proteome</keyword>
<evidence type="ECO:0000313" key="1">
    <source>
        <dbReference type="EMBL" id="KZL04532.1"/>
    </source>
</evidence>
<dbReference type="STRING" id="989403.SAMN05421798_10493"/>
<dbReference type="AlphaFoldDB" id="A0A165SVP0"/>
<comment type="caution">
    <text evidence="1">The sequence shown here is derived from an EMBL/GenBank/DDBJ whole genome shotgun (WGS) entry which is preliminary data.</text>
</comment>
<dbReference type="EMBL" id="LMCB01000161">
    <property type="protein sequence ID" value="KZL04532.1"/>
    <property type="molecule type" value="Genomic_DNA"/>
</dbReference>
<dbReference type="Proteomes" id="UP000076577">
    <property type="component" value="Unassembled WGS sequence"/>
</dbReference>
<proteinExistence type="predicted"/>
<accession>A0A165SVP0</accession>
<protein>
    <submittedName>
        <fullName evidence="1">Uncharacterized protein</fullName>
    </submittedName>
</protein>
<gene>
    <name evidence="1" type="ORF">PsAD2_04615</name>
</gene>